<dbReference type="OMA" id="HIWEVAA"/>
<gene>
    <name evidence="1" type="ORF">H072_9784</name>
</gene>
<proteinExistence type="predicted"/>
<accession>S8A0X5</accession>
<dbReference type="OrthoDB" id="4480078at2759"/>
<reference evidence="1 2" key="1">
    <citation type="journal article" date="2013" name="PLoS Genet.">
        <title>Genomic mechanisms accounting for the adaptation to parasitism in nematode-trapping fungi.</title>
        <authorList>
            <person name="Meerupati T."/>
            <person name="Andersson K.M."/>
            <person name="Friman E."/>
            <person name="Kumar D."/>
            <person name="Tunlid A."/>
            <person name="Ahren D."/>
        </authorList>
    </citation>
    <scope>NUCLEOTIDE SEQUENCE [LARGE SCALE GENOMIC DNA]</scope>
    <source>
        <strain evidence="1 2">CBS 200.50</strain>
    </source>
</reference>
<protein>
    <submittedName>
        <fullName evidence="1">Uncharacterized protein</fullName>
    </submittedName>
</protein>
<dbReference type="AlphaFoldDB" id="S8A0X5"/>
<sequence>MRETILSSLRPLLSSKSSIFLIVVTPPILYVSTTFTRLLYQYPSTKIHPSHPIYTSRDNTRFSQEYVHWFSARIPLRYLLPATFRKDSPEKKKDIRTPVEVWTHAFFSTPTIALEEAVVGWAKGKGFKTGDQGERGIYVGQGFGHGVFKVIAFEREEEMSVPEASAVKEEEGREGRVIGRVIVEWDLSDSLVHIWEVAATKGLPWRHLTGGRHSLEVISYRPGDAQKKLGVTEGDGKQEEEYVTVRFGCALDIEKVNRLDGTGLPDGKLMPGWYIWLHEMYARWLVDGAVKKLARNR</sequence>
<dbReference type="Proteomes" id="UP000015100">
    <property type="component" value="Unassembled WGS sequence"/>
</dbReference>
<keyword evidence="2" id="KW-1185">Reference proteome</keyword>
<dbReference type="STRING" id="1284197.S8A0X5"/>
<dbReference type="HOGENOM" id="CLU_078026_0_0_1"/>
<reference evidence="2" key="2">
    <citation type="submission" date="2013-04" db="EMBL/GenBank/DDBJ databases">
        <title>Genomic mechanisms accounting for the adaptation to parasitism in nematode-trapping fungi.</title>
        <authorList>
            <person name="Ahren D.G."/>
        </authorList>
    </citation>
    <scope>NUCLEOTIDE SEQUENCE [LARGE SCALE GENOMIC DNA]</scope>
    <source>
        <strain evidence="2">CBS 200.50</strain>
    </source>
</reference>
<evidence type="ECO:0000313" key="2">
    <source>
        <dbReference type="Proteomes" id="UP000015100"/>
    </source>
</evidence>
<organism evidence="1 2">
    <name type="scientific">Dactylellina haptotyla (strain CBS 200.50)</name>
    <name type="common">Nematode-trapping fungus</name>
    <name type="synonym">Monacrosporium haptotylum</name>
    <dbReference type="NCBI Taxonomy" id="1284197"/>
    <lineage>
        <taxon>Eukaryota</taxon>
        <taxon>Fungi</taxon>
        <taxon>Dikarya</taxon>
        <taxon>Ascomycota</taxon>
        <taxon>Pezizomycotina</taxon>
        <taxon>Orbiliomycetes</taxon>
        <taxon>Orbiliales</taxon>
        <taxon>Orbiliaceae</taxon>
        <taxon>Dactylellina</taxon>
    </lineage>
</organism>
<name>S8A0X5_DACHA</name>
<dbReference type="EMBL" id="AQGS01000844">
    <property type="protein sequence ID" value="EPS36660.1"/>
    <property type="molecule type" value="Genomic_DNA"/>
</dbReference>
<comment type="caution">
    <text evidence="1">The sequence shown here is derived from an EMBL/GenBank/DDBJ whole genome shotgun (WGS) entry which is preliminary data.</text>
</comment>
<evidence type="ECO:0000313" key="1">
    <source>
        <dbReference type="EMBL" id="EPS36660.1"/>
    </source>
</evidence>